<comment type="caution">
    <text evidence="3">The sequence shown here is derived from an EMBL/GenBank/DDBJ whole genome shotgun (WGS) entry which is preliminary data.</text>
</comment>
<evidence type="ECO:0000313" key="4">
    <source>
        <dbReference type="EMBL" id="KAH3779219.1"/>
    </source>
</evidence>
<reference evidence="3" key="2">
    <citation type="submission" date="2020-11" db="EMBL/GenBank/DDBJ databases">
        <authorList>
            <person name="McCartney M.A."/>
            <person name="Auch B."/>
            <person name="Kono T."/>
            <person name="Mallez S."/>
            <person name="Becker A."/>
            <person name="Gohl D.M."/>
            <person name="Silverstein K.A.T."/>
            <person name="Koren S."/>
            <person name="Bechman K.B."/>
            <person name="Herman A."/>
            <person name="Abrahante J.E."/>
            <person name="Garbe J."/>
        </authorList>
    </citation>
    <scope>NUCLEOTIDE SEQUENCE</scope>
    <source>
        <strain evidence="3">Duluth1</strain>
        <tissue evidence="3">Whole animal</tissue>
    </source>
</reference>
<protein>
    <submittedName>
        <fullName evidence="3">Uncharacterized protein</fullName>
    </submittedName>
</protein>
<keyword evidence="1" id="KW-0812">Transmembrane</keyword>
<keyword evidence="1" id="KW-0472">Membrane</keyword>
<evidence type="ECO:0000256" key="1">
    <source>
        <dbReference type="SAM" id="Phobius"/>
    </source>
</evidence>
<feature type="transmembrane region" description="Helical" evidence="1">
    <location>
        <begin position="304"/>
        <end position="328"/>
    </location>
</feature>
<gene>
    <name evidence="5" type="ORF">DPMN_129049</name>
    <name evidence="4" type="ORF">DPMN_180701</name>
    <name evidence="3" type="ORF">DPMN_192171</name>
</gene>
<evidence type="ECO:0000313" key="3">
    <source>
        <dbReference type="EMBL" id="KAH3689734.1"/>
    </source>
</evidence>
<evidence type="ECO:0000313" key="5">
    <source>
        <dbReference type="EMBL" id="KAH3827120.1"/>
    </source>
</evidence>
<dbReference type="EMBL" id="JAIWYP010000098">
    <property type="protein sequence ID" value="KAH3689734.1"/>
    <property type="molecule type" value="Genomic_DNA"/>
</dbReference>
<feature type="chain" id="PRO_5040045408" evidence="2">
    <location>
        <begin position="16"/>
        <end position="347"/>
    </location>
</feature>
<evidence type="ECO:0000256" key="2">
    <source>
        <dbReference type="SAM" id="SignalP"/>
    </source>
</evidence>
<name>A0A9D3XWE6_DREPO</name>
<reference evidence="3" key="1">
    <citation type="journal article" date="2019" name="bioRxiv">
        <title>The Genome of the Zebra Mussel, Dreissena polymorpha: A Resource for Invasive Species Research.</title>
        <authorList>
            <person name="McCartney M.A."/>
            <person name="Auch B."/>
            <person name="Kono T."/>
            <person name="Mallez S."/>
            <person name="Zhang Y."/>
            <person name="Obille A."/>
            <person name="Becker A."/>
            <person name="Abrahante J.E."/>
            <person name="Garbe J."/>
            <person name="Badalamenti J.P."/>
            <person name="Herman A."/>
            <person name="Mangelson H."/>
            <person name="Liachko I."/>
            <person name="Sullivan S."/>
            <person name="Sone E.D."/>
            <person name="Koren S."/>
            <person name="Silverstein K.A.T."/>
            <person name="Beckman K.B."/>
            <person name="Gohl D.M."/>
        </authorList>
    </citation>
    <scope>NUCLEOTIDE SEQUENCE</scope>
    <source>
        <strain evidence="3">Duluth1</strain>
        <tissue evidence="3">Whole animal</tissue>
    </source>
</reference>
<dbReference type="EMBL" id="JAIWYP010000009">
    <property type="protein sequence ID" value="KAH3779219.1"/>
    <property type="molecule type" value="Genomic_DNA"/>
</dbReference>
<keyword evidence="6" id="KW-1185">Reference proteome</keyword>
<evidence type="ECO:0000313" key="6">
    <source>
        <dbReference type="Proteomes" id="UP000828390"/>
    </source>
</evidence>
<proteinExistence type="predicted"/>
<sequence length="347" mass="39165">MRAFIILCFFIVVRADTTVQSVSSYGLQNCYCNVCDPTKSIGKIYDGSCYFISIEQQFKVGNQFSTHVNVRKTVNSTDYNAYDVVIFGQKNIHLKTVFTQVSNEFILNNIQGSIKIALFNNKDRPAQCVHLFKRKYLGISCETANVALLKADRGEFVTVSPFNPRAYKTCSFDENAAASITSPKTCFVVNEDGQCLPAVLQTEEEFQNAFDYLINRTHDPKVNAISQNLMFKIDSLNETLELNDYAIVYSRVSYDENNTCLYIDVNEKSISYEDCTTKRTLCQIRIPGMGLDSPNDDDSKINSFWVLFIALTFVVVSLVIVIVIAYVLQGFQSRRLQTTTTVQITSA</sequence>
<accession>A0A9D3XWE6</accession>
<dbReference type="AlphaFoldDB" id="A0A9D3XWE6"/>
<organism evidence="3 6">
    <name type="scientific">Dreissena polymorpha</name>
    <name type="common">Zebra mussel</name>
    <name type="synonym">Mytilus polymorpha</name>
    <dbReference type="NCBI Taxonomy" id="45954"/>
    <lineage>
        <taxon>Eukaryota</taxon>
        <taxon>Metazoa</taxon>
        <taxon>Spiralia</taxon>
        <taxon>Lophotrochozoa</taxon>
        <taxon>Mollusca</taxon>
        <taxon>Bivalvia</taxon>
        <taxon>Autobranchia</taxon>
        <taxon>Heteroconchia</taxon>
        <taxon>Euheterodonta</taxon>
        <taxon>Imparidentia</taxon>
        <taxon>Neoheterodontei</taxon>
        <taxon>Myida</taxon>
        <taxon>Dreissenoidea</taxon>
        <taxon>Dreissenidae</taxon>
        <taxon>Dreissena</taxon>
    </lineage>
</organism>
<dbReference type="Proteomes" id="UP000828390">
    <property type="component" value="Unassembled WGS sequence"/>
</dbReference>
<dbReference type="EMBL" id="JAIWYP010000005">
    <property type="protein sequence ID" value="KAH3827120.1"/>
    <property type="molecule type" value="Genomic_DNA"/>
</dbReference>
<keyword evidence="1" id="KW-1133">Transmembrane helix</keyword>
<keyword evidence="2" id="KW-0732">Signal</keyword>
<feature type="signal peptide" evidence="2">
    <location>
        <begin position="1"/>
        <end position="15"/>
    </location>
</feature>